<evidence type="ECO:0000256" key="1">
    <source>
        <dbReference type="SAM" id="MobiDB-lite"/>
    </source>
</evidence>
<reference evidence="2" key="1">
    <citation type="journal article" date="2023" name="Science">
        <title>Genome structures resolve the early diversification of teleost fishes.</title>
        <authorList>
            <person name="Parey E."/>
            <person name="Louis A."/>
            <person name="Montfort J."/>
            <person name="Bouchez O."/>
            <person name="Roques C."/>
            <person name="Iampietro C."/>
            <person name="Lluch J."/>
            <person name="Castinel A."/>
            <person name="Donnadieu C."/>
            <person name="Desvignes T."/>
            <person name="Floi Bucao C."/>
            <person name="Jouanno E."/>
            <person name="Wen M."/>
            <person name="Mejri S."/>
            <person name="Dirks R."/>
            <person name="Jansen H."/>
            <person name="Henkel C."/>
            <person name="Chen W.J."/>
            <person name="Zahm M."/>
            <person name="Cabau C."/>
            <person name="Klopp C."/>
            <person name="Thompson A.W."/>
            <person name="Robinson-Rechavi M."/>
            <person name="Braasch I."/>
            <person name="Lecointre G."/>
            <person name="Bobe J."/>
            <person name="Postlethwait J.H."/>
            <person name="Berthelot C."/>
            <person name="Roest Crollius H."/>
            <person name="Guiguen Y."/>
        </authorList>
    </citation>
    <scope>NUCLEOTIDE SEQUENCE</scope>
    <source>
        <strain evidence="2">NC1722</strain>
    </source>
</reference>
<dbReference type="AlphaFoldDB" id="A0AAD7RUW1"/>
<name>A0AAD7RUW1_9TELE</name>
<dbReference type="Proteomes" id="UP001221898">
    <property type="component" value="Unassembled WGS sequence"/>
</dbReference>
<proteinExistence type="predicted"/>
<comment type="caution">
    <text evidence="2">The sequence shown here is derived from an EMBL/GenBank/DDBJ whole genome shotgun (WGS) entry which is preliminary data.</text>
</comment>
<organism evidence="2 3">
    <name type="scientific">Aldrovandia affinis</name>
    <dbReference type="NCBI Taxonomy" id="143900"/>
    <lineage>
        <taxon>Eukaryota</taxon>
        <taxon>Metazoa</taxon>
        <taxon>Chordata</taxon>
        <taxon>Craniata</taxon>
        <taxon>Vertebrata</taxon>
        <taxon>Euteleostomi</taxon>
        <taxon>Actinopterygii</taxon>
        <taxon>Neopterygii</taxon>
        <taxon>Teleostei</taxon>
        <taxon>Notacanthiformes</taxon>
        <taxon>Halosauridae</taxon>
        <taxon>Aldrovandia</taxon>
    </lineage>
</organism>
<sequence>MSARLLVRQSSSGVRDYPTTTNGKDHGMQGGTGQPQRGTLAPPPHPEHAREPRALARETVPAHTAEPQGTDQLQCQRPIDPASAFGLRPCCGSAAGGACET</sequence>
<keyword evidence="3" id="KW-1185">Reference proteome</keyword>
<evidence type="ECO:0000313" key="3">
    <source>
        <dbReference type="Proteomes" id="UP001221898"/>
    </source>
</evidence>
<feature type="compositionally biased region" description="Basic and acidic residues" evidence="1">
    <location>
        <begin position="45"/>
        <end position="56"/>
    </location>
</feature>
<accession>A0AAD7RUW1</accession>
<protein>
    <submittedName>
        <fullName evidence="2">Uncharacterized protein</fullName>
    </submittedName>
</protein>
<gene>
    <name evidence="2" type="ORF">AAFF_G00100450</name>
</gene>
<feature type="compositionally biased region" description="Polar residues" evidence="1">
    <location>
        <begin position="8"/>
        <end position="22"/>
    </location>
</feature>
<evidence type="ECO:0000313" key="2">
    <source>
        <dbReference type="EMBL" id="KAJ8390665.1"/>
    </source>
</evidence>
<feature type="region of interest" description="Disordered" evidence="1">
    <location>
        <begin position="1"/>
        <end position="75"/>
    </location>
</feature>
<dbReference type="EMBL" id="JAINUG010000166">
    <property type="protein sequence ID" value="KAJ8390665.1"/>
    <property type="molecule type" value="Genomic_DNA"/>
</dbReference>